<protein>
    <submittedName>
        <fullName evidence="2">Zinc finger protein</fullName>
    </submittedName>
</protein>
<evidence type="ECO:0000313" key="2">
    <source>
        <dbReference type="EMBL" id="ESR23596.1"/>
    </source>
</evidence>
<gene>
    <name evidence="2" type="ORF">N177_3664</name>
</gene>
<dbReference type="PATRIC" id="fig|631454.5.peg.3625"/>
<accession>V4RBR4</accession>
<dbReference type="Pfam" id="PF06170">
    <property type="entry name" value="DUF983"/>
    <property type="match status" value="1"/>
</dbReference>
<comment type="caution">
    <text evidence="2">The sequence shown here is derived from an EMBL/GenBank/DDBJ whole genome shotgun (WGS) entry which is preliminary data.</text>
</comment>
<feature type="transmembrane region" description="Helical" evidence="1">
    <location>
        <begin position="69"/>
        <end position="88"/>
    </location>
</feature>
<organism evidence="2 3">
    <name type="scientific">Lutibaculum baratangense AMV1</name>
    <dbReference type="NCBI Taxonomy" id="631454"/>
    <lineage>
        <taxon>Bacteria</taxon>
        <taxon>Pseudomonadati</taxon>
        <taxon>Pseudomonadota</taxon>
        <taxon>Alphaproteobacteria</taxon>
        <taxon>Hyphomicrobiales</taxon>
        <taxon>Tepidamorphaceae</taxon>
        <taxon>Lutibaculum</taxon>
    </lineage>
</organism>
<keyword evidence="3" id="KW-1185">Reference proteome</keyword>
<dbReference type="STRING" id="631454.N177_3664"/>
<evidence type="ECO:0000313" key="3">
    <source>
        <dbReference type="Proteomes" id="UP000017819"/>
    </source>
</evidence>
<reference evidence="2 3" key="1">
    <citation type="journal article" date="2014" name="Genome Announc.">
        <title>Draft Genome Sequence of Lutibaculum baratangense Strain AMV1T, Isolated from a Mud Volcano in Andamans, India.</title>
        <authorList>
            <person name="Singh A."/>
            <person name="Sreenivas A."/>
            <person name="Sathyanarayana Reddy G."/>
            <person name="Pinnaka A.K."/>
            <person name="Shivaji S."/>
        </authorList>
    </citation>
    <scope>NUCLEOTIDE SEQUENCE [LARGE SCALE GENOMIC DNA]</scope>
    <source>
        <strain evidence="2 3">AMV1</strain>
    </source>
</reference>
<dbReference type="EMBL" id="AWXZ01000039">
    <property type="protein sequence ID" value="ESR23596.1"/>
    <property type="molecule type" value="Genomic_DNA"/>
</dbReference>
<dbReference type="OrthoDB" id="9799456at2"/>
<keyword evidence="1" id="KW-0472">Membrane</keyword>
<dbReference type="Proteomes" id="UP000017819">
    <property type="component" value="Unassembled WGS sequence"/>
</dbReference>
<sequence>MTDKPITWQRDADELPLRKLAPAMRRGMKGRCPSCGEGKLFRSYLKTVDACAHCGEEIHHHRADDAPPYFTIAIVAHIVVPLLLIVERGWAPDLWIHSAIFLPMTILLCLLFLPPVKGALIGLQWAYYMHGFDPRSGGAEDWDGVGFVSWTPPR</sequence>
<dbReference type="InterPro" id="IPR009325">
    <property type="entry name" value="DUF983"/>
</dbReference>
<dbReference type="eggNOG" id="COG5349">
    <property type="taxonomic scope" value="Bacteria"/>
</dbReference>
<dbReference type="RefSeq" id="WP_023433782.1">
    <property type="nucleotide sequence ID" value="NZ_AWXZ01000039.1"/>
</dbReference>
<proteinExistence type="predicted"/>
<keyword evidence="1" id="KW-0812">Transmembrane</keyword>
<name>V4RBR4_9HYPH</name>
<evidence type="ECO:0000256" key="1">
    <source>
        <dbReference type="SAM" id="Phobius"/>
    </source>
</evidence>
<dbReference type="AlphaFoldDB" id="V4RBR4"/>
<feature type="transmembrane region" description="Helical" evidence="1">
    <location>
        <begin position="94"/>
        <end position="113"/>
    </location>
</feature>
<keyword evidence="1" id="KW-1133">Transmembrane helix</keyword>
<dbReference type="NCBIfam" id="NF004633">
    <property type="entry name" value="PRK05978.1"/>
    <property type="match status" value="1"/>
</dbReference>